<dbReference type="InterPro" id="IPR003838">
    <property type="entry name" value="ABC3_permease_C"/>
</dbReference>
<comment type="subcellular location">
    <subcellularLocation>
        <location evidence="1">Cell membrane</location>
        <topology evidence="1">Multi-pass membrane protein</topology>
    </subcellularLocation>
</comment>
<dbReference type="AlphaFoldDB" id="A0A8J3NCN0"/>
<feature type="transmembrane region" description="Helical" evidence="7">
    <location>
        <begin position="478"/>
        <end position="502"/>
    </location>
</feature>
<dbReference type="InterPro" id="IPR025857">
    <property type="entry name" value="MacB_PCD"/>
</dbReference>
<evidence type="ECO:0000256" key="3">
    <source>
        <dbReference type="ARBA" id="ARBA00022692"/>
    </source>
</evidence>
<dbReference type="InterPro" id="IPR050250">
    <property type="entry name" value="Macrolide_Exporter_MacB"/>
</dbReference>
<dbReference type="Pfam" id="PF12704">
    <property type="entry name" value="MacB_PCD"/>
    <property type="match status" value="1"/>
</dbReference>
<gene>
    <name evidence="10" type="ORF">Aru02nite_50850</name>
</gene>
<evidence type="ECO:0000259" key="8">
    <source>
        <dbReference type="Pfam" id="PF02687"/>
    </source>
</evidence>
<keyword evidence="3 7" id="KW-0812">Transmembrane</keyword>
<comment type="similarity">
    <text evidence="6">Belongs to the ABC-4 integral membrane protein family.</text>
</comment>
<evidence type="ECO:0000256" key="2">
    <source>
        <dbReference type="ARBA" id="ARBA00022475"/>
    </source>
</evidence>
<keyword evidence="4 7" id="KW-1133">Transmembrane helix</keyword>
<evidence type="ECO:0000256" key="7">
    <source>
        <dbReference type="SAM" id="Phobius"/>
    </source>
</evidence>
<feature type="transmembrane region" description="Helical" evidence="7">
    <location>
        <begin position="523"/>
        <end position="549"/>
    </location>
</feature>
<feature type="transmembrane region" description="Helical" evidence="7">
    <location>
        <begin position="20"/>
        <end position="42"/>
    </location>
</feature>
<dbReference type="GO" id="GO:0005886">
    <property type="term" value="C:plasma membrane"/>
    <property type="evidence" value="ECO:0007669"/>
    <property type="project" value="UniProtKB-SubCell"/>
</dbReference>
<feature type="domain" description="ABC3 transporter permease C-terminal" evidence="8">
    <location>
        <begin position="270"/>
        <end position="384"/>
    </location>
</feature>
<proteinExistence type="inferred from homology"/>
<dbReference type="Proteomes" id="UP000612808">
    <property type="component" value="Unassembled WGS sequence"/>
</dbReference>
<feature type="transmembrane region" description="Helical" evidence="7">
    <location>
        <begin position="428"/>
        <end position="450"/>
    </location>
</feature>
<evidence type="ECO:0000256" key="1">
    <source>
        <dbReference type="ARBA" id="ARBA00004651"/>
    </source>
</evidence>
<evidence type="ECO:0000256" key="4">
    <source>
        <dbReference type="ARBA" id="ARBA00022989"/>
    </source>
</evidence>
<evidence type="ECO:0000313" key="11">
    <source>
        <dbReference type="Proteomes" id="UP000612808"/>
    </source>
</evidence>
<feature type="domain" description="MacB-like periplasmic core" evidence="9">
    <location>
        <begin position="27"/>
        <end position="231"/>
    </location>
</feature>
<feature type="transmembrane region" description="Helical" evidence="7">
    <location>
        <begin position="267"/>
        <end position="288"/>
    </location>
</feature>
<accession>A0A8J3NCN0</accession>
<dbReference type="PANTHER" id="PTHR30572">
    <property type="entry name" value="MEMBRANE COMPONENT OF TRANSPORTER-RELATED"/>
    <property type="match status" value="1"/>
</dbReference>
<sequence length="599" mass="61256">MGQLILACRLILADLRHRPLHAGVFLVAVGAATAALAVGMSLSDANTGQYERTRAATRGPDLAVVTGTDGSADRAALADLARMPGVTGHGGPYRVLHTTVRAGGRPAQASVQGRDTAPATVDQPYVTSGHWVRPGGAVLERGFATALGVRVGDRITVAGRRFPVVGIAVTAATSVYPFEGEHLGPNDGSGLIWLADNDIRTMSSDEWPPNYALDLTLADPAATDAFRQRVADWSDAHADRSVRLSTRPWQEISAQNDVILADSQSTLVIGAWLLAVTAVAGLASLAALRATEQVRRAGLLKAAGATPGLVAAVLFAEYLVLALVAAGIGLAVAWLAVPALANPTGSLLAATAPVTPGTAIAVGTLALLVALLTTLGPAVRVARTATVPALAGTARPLQHPAGLTGLAGWLPVPVMLGLRLAARRVRRAVLAAAGLATAAAPVAGLLTWHFQTDDIPWYGDDFIMAQRALRLGRTHHTIVVLAVALLVLAALNTVVITWSTALDARRSLAVARAFGATPGQVTGALAIAQLPSAVAGVAIGMPVGVGLYWLVAPTTVTPPGWSLLLTGAAVVLGAAVLATVPARIGARRPVARILGSNLG</sequence>
<evidence type="ECO:0000256" key="6">
    <source>
        <dbReference type="ARBA" id="ARBA00038076"/>
    </source>
</evidence>
<dbReference type="GO" id="GO:0022857">
    <property type="term" value="F:transmembrane transporter activity"/>
    <property type="evidence" value="ECO:0007669"/>
    <property type="project" value="TreeGrafter"/>
</dbReference>
<keyword evidence="11" id="KW-1185">Reference proteome</keyword>
<feature type="transmembrane region" description="Helical" evidence="7">
    <location>
        <begin position="561"/>
        <end position="582"/>
    </location>
</feature>
<keyword evidence="5 7" id="KW-0472">Membrane</keyword>
<evidence type="ECO:0000256" key="5">
    <source>
        <dbReference type="ARBA" id="ARBA00023136"/>
    </source>
</evidence>
<evidence type="ECO:0000259" key="9">
    <source>
        <dbReference type="Pfam" id="PF12704"/>
    </source>
</evidence>
<dbReference type="PANTHER" id="PTHR30572:SF4">
    <property type="entry name" value="ABC TRANSPORTER PERMEASE YTRF"/>
    <property type="match status" value="1"/>
</dbReference>
<dbReference type="RefSeq" id="WP_203661926.1">
    <property type="nucleotide sequence ID" value="NZ_BAAAZM010000001.1"/>
</dbReference>
<keyword evidence="2" id="KW-1003">Cell membrane</keyword>
<protein>
    <recommendedName>
        <fullName evidence="12">ABC transport system permease protein</fullName>
    </recommendedName>
</protein>
<dbReference type="EMBL" id="BOMB01000029">
    <property type="protein sequence ID" value="GID14196.1"/>
    <property type="molecule type" value="Genomic_DNA"/>
</dbReference>
<evidence type="ECO:0008006" key="12">
    <source>
        <dbReference type="Google" id="ProtNLM"/>
    </source>
</evidence>
<feature type="transmembrane region" description="Helical" evidence="7">
    <location>
        <begin position="309"/>
        <end position="337"/>
    </location>
</feature>
<feature type="domain" description="ABC3 transporter permease C-terminal" evidence="8">
    <location>
        <begin position="480"/>
        <end position="587"/>
    </location>
</feature>
<evidence type="ECO:0000313" key="10">
    <source>
        <dbReference type="EMBL" id="GID14196.1"/>
    </source>
</evidence>
<comment type="caution">
    <text evidence="10">The sequence shown here is derived from an EMBL/GenBank/DDBJ whole genome shotgun (WGS) entry which is preliminary data.</text>
</comment>
<dbReference type="Pfam" id="PF02687">
    <property type="entry name" value="FtsX"/>
    <property type="match status" value="2"/>
</dbReference>
<organism evidence="10 11">
    <name type="scientific">Actinocatenispora rupis</name>
    <dbReference type="NCBI Taxonomy" id="519421"/>
    <lineage>
        <taxon>Bacteria</taxon>
        <taxon>Bacillati</taxon>
        <taxon>Actinomycetota</taxon>
        <taxon>Actinomycetes</taxon>
        <taxon>Micromonosporales</taxon>
        <taxon>Micromonosporaceae</taxon>
        <taxon>Actinocatenispora</taxon>
    </lineage>
</organism>
<reference evidence="10" key="1">
    <citation type="submission" date="2021-01" db="EMBL/GenBank/DDBJ databases">
        <title>Whole genome shotgun sequence of Actinocatenispora rupis NBRC 107355.</title>
        <authorList>
            <person name="Komaki H."/>
            <person name="Tamura T."/>
        </authorList>
    </citation>
    <scope>NUCLEOTIDE SEQUENCE</scope>
    <source>
        <strain evidence="10">NBRC 107355</strain>
    </source>
</reference>
<name>A0A8J3NCN0_9ACTN</name>
<feature type="transmembrane region" description="Helical" evidence="7">
    <location>
        <begin position="357"/>
        <end position="375"/>
    </location>
</feature>